<feature type="compositionally biased region" description="Acidic residues" evidence="1">
    <location>
        <begin position="296"/>
        <end position="315"/>
    </location>
</feature>
<comment type="caution">
    <text evidence="2">The sequence shown here is derived from an EMBL/GenBank/DDBJ whole genome shotgun (WGS) entry which is preliminary data.</text>
</comment>
<dbReference type="EMBL" id="JAIXMP010000018">
    <property type="protein sequence ID" value="KAI9258727.1"/>
    <property type="molecule type" value="Genomic_DNA"/>
</dbReference>
<sequence>MSNFDAVNLSLQAIKNKRVHESGVVGSVCKYNIPLEFTNMYNSGERCRFSVAADKHFGQLKKDGSKVAIRIFHAYGHSMACQIYNNPHYIESFGLVDGEGHKASNRLKKYIQNVKKTATPTLTLYNKICNDFGRPQDCHEYNDVCNLNSDFWNFTTNLISFKFLREYMNKRRAIEERKINEIEIERVKDYAKQQCMSLEAVLKKNDPYGEGWNTLLYRRLQEAEAFYRNVHSARWNRDREVIVPGSGYLEEINNLYGVIDEVEGEVVEEDKDRNEDEEGQKNNEEEVNRLYNEIENQAEGDESDEEQEDEDSMLF</sequence>
<feature type="compositionally biased region" description="Basic and acidic residues" evidence="1">
    <location>
        <begin position="270"/>
        <end position="288"/>
    </location>
</feature>
<dbReference type="Pfam" id="PF18758">
    <property type="entry name" value="KDZ"/>
    <property type="match status" value="1"/>
</dbReference>
<gene>
    <name evidence="2" type="ORF">BDA99DRAFT_561123</name>
</gene>
<reference evidence="2" key="2">
    <citation type="submission" date="2023-02" db="EMBL/GenBank/DDBJ databases">
        <authorList>
            <consortium name="DOE Joint Genome Institute"/>
            <person name="Mondo S.J."/>
            <person name="Chang Y."/>
            <person name="Wang Y."/>
            <person name="Ahrendt S."/>
            <person name="Andreopoulos W."/>
            <person name="Barry K."/>
            <person name="Beard J."/>
            <person name="Benny G.L."/>
            <person name="Blankenship S."/>
            <person name="Bonito G."/>
            <person name="Cuomo C."/>
            <person name="Desiro A."/>
            <person name="Gervers K.A."/>
            <person name="Hundley H."/>
            <person name="Kuo A."/>
            <person name="LaButti K."/>
            <person name="Lang B.F."/>
            <person name="Lipzen A."/>
            <person name="O'Donnell K."/>
            <person name="Pangilinan J."/>
            <person name="Reynolds N."/>
            <person name="Sandor L."/>
            <person name="Smith M.W."/>
            <person name="Tsang A."/>
            <person name="Grigoriev I.V."/>
            <person name="Stajich J.E."/>
            <person name="Spatafora J.W."/>
        </authorList>
    </citation>
    <scope>NUCLEOTIDE SEQUENCE</scope>
    <source>
        <strain evidence="2">RSA 2281</strain>
    </source>
</reference>
<evidence type="ECO:0000313" key="2">
    <source>
        <dbReference type="EMBL" id="KAI9258727.1"/>
    </source>
</evidence>
<proteinExistence type="predicted"/>
<keyword evidence="3" id="KW-1185">Reference proteome</keyword>
<evidence type="ECO:0000313" key="3">
    <source>
        <dbReference type="Proteomes" id="UP001209540"/>
    </source>
</evidence>
<accession>A0AAD5PC69</accession>
<name>A0AAD5PC69_9FUNG</name>
<dbReference type="InterPro" id="IPR040521">
    <property type="entry name" value="KDZ"/>
</dbReference>
<reference evidence="2" key="1">
    <citation type="journal article" date="2022" name="IScience">
        <title>Evolution of zygomycete secretomes and the origins of terrestrial fungal ecologies.</title>
        <authorList>
            <person name="Chang Y."/>
            <person name="Wang Y."/>
            <person name="Mondo S."/>
            <person name="Ahrendt S."/>
            <person name="Andreopoulos W."/>
            <person name="Barry K."/>
            <person name="Beard J."/>
            <person name="Benny G.L."/>
            <person name="Blankenship S."/>
            <person name="Bonito G."/>
            <person name="Cuomo C."/>
            <person name="Desiro A."/>
            <person name="Gervers K.A."/>
            <person name="Hundley H."/>
            <person name="Kuo A."/>
            <person name="LaButti K."/>
            <person name="Lang B.F."/>
            <person name="Lipzen A."/>
            <person name="O'Donnell K."/>
            <person name="Pangilinan J."/>
            <person name="Reynolds N."/>
            <person name="Sandor L."/>
            <person name="Smith M.E."/>
            <person name="Tsang A."/>
            <person name="Grigoriev I.V."/>
            <person name="Stajich J.E."/>
            <person name="Spatafora J.W."/>
        </authorList>
    </citation>
    <scope>NUCLEOTIDE SEQUENCE</scope>
    <source>
        <strain evidence="2">RSA 2281</strain>
    </source>
</reference>
<protein>
    <submittedName>
        <fullName evidence="2">Uncharacterized protein</fullName>
    </submittedName>
</protein>
<dbReference type="Proteomes" id="UP001209540">
    <property type="component" value="Unassembled WGS sequence"/>
</dbReference>
<dbReference type="AlphaFoldDB" id="A0AAD5PC69"/>
<feature type="region of interest" description="Disordered" evidence="1">
    <location>
        <begin position="266"/>
        <end position="315"/>
    </location>
</feature>
<evidence type="ECO:0000256" key="1">
    <source>
        <dbReference type="SAM" id="MobiDB-lite"/>
    </source>
</evidence>
<organism evidence="2 3">
    <name type="scientific">Phascolomyces articulosus</name>
    <dbReference type="NCBI Taxonomy" id="60185"/>
    <lineage>
        <taxon>Eukaryota</taxon>
        <taxon>Fungi</taxon>
        <taxon>Fungi incertae sedis</taxon>
        <taxon>Mucoromycota</taxon>
        <taxon>Mucoromycotina</taxon>
        <taxon>Mucoromycetes</taxon>
        <taxon>Mucorales</taxon>
        <taxon>Lichtheimiaceae</taxon>
        <taxon>Phascolomyces</taxon>
    </lineage>
</organism>